<reference evidence="1" key="1">
    <citation type="submission" date="2021-02" db="EMBL/GenBank/DDBJ databases">
        <authorList>
            <consortium name="DOE Joint Genome Institute"/>
            <person name="Ahrendt S."/>
            <person name="Looney B.P."/>
            <person name="Miyauchi S."/>
            <person name="Morin E."/>
            <person name="Drula E."/>
            <person name="Courty P.E."/>
            <person name="Chicoki N."/>
            <person name="Fauchery L."/>
            <person name="Kohler A."/>
            <person name="Kuo A."/>
            <person name="Labutti K."/>
            <person name="Pangilinan J."/>
            <person name="Lipzen A."/>
            <person name="Riley R."/>
            <person name="Andreopoulos W."/>
            <person name="He G."/>
            <person name="Johnson J."/>
            <person name="Barry K.W."/>
            <person name="Grigoriev I.V."/>
            <person name="Nagy L."/>
            <person name="Hibbett D."/>
            <person name="Henrissat B."/>
            <person name="Matheny P.B."/>
            <person name="Labbe J."/>
            <person name="Martin F."/>
        </authorList>
    </citation>
    <scope>NUCLEOTIDE SEQUENCE</scope>
    <source>
        <strain evidence="1">FP105234-sp</strain>
    </source>
</reference>
<accession>A0ACB8S7K6</accession>
<protein>
    <submittedName>
        <fullName evidence="1">Uncharacterized protein</fullName>
    </submittedName>
</protein>
<organism evidence="1 2">
    <name type="scientific">Auriscalpium vulgare</name>
    <dbReference type="NCBI Taxonomy" id="40419"/>
    <lineage>
        <taxon>Eukaryota</taxon>
        <taxon>Fungi</taxon>
        <taxon>Dikarya</taxon>
        <taxon>Basidiomycota</taxon>
        <taxon>Agaricomycotina</taxon>
        <taxon>Agaricomycetes</taxon>
        <taxon>Russulales</taxon>
        <taxon>Auriscalpiaceae</taxon>
        <taxon>Auriscalpium</taxon>
    </lineage>
</organism>
<reference evidence="1" key="2">
    <citation type="journal article" date="2022" name="New Phytol.">
        <title>Evolutionary transition to the ectomycorrhizal habit in the genomes of a hyperdiverse lineage of mushroom-forming fungi.</title>
        <authorList>
            <person name="Looney B."/>
            <person name="Miyauchi S."/>
            <person name="Morin E."/>
            <person name="Drula E."/>
            <person name="Courty P.E."/>
            <person name="Kohler A."/>
            <person name="Kuo A."/>
            <person name="LaButti K."/>
            <person name="Pangilinan J."/>
            <person name="Lipzen A."/>
            <person name="Riley R."/>
            <person name="Andreopoulos W."/>
            <person name="He G."/>
            <person name="Johnson J."/>
            <person name="Nolan M."/>
            <person name="Tritt A."/>
            <person name="Barry K.W."/>
            <person name="Grigoriev I.V."/>
            <person name="Nagy L.G."/>
            <person name="Hibbett D."/>
            <person name="Henrissat B."/>
            <person name="Matheny P.B."/>
            <person name="Labbe J."/>
            <person name="Martin F.M."/>
        </authorList>
    </citation>
    <scope>NUCLEOTIDE SEQUENCE</scope>
    <source>
        <strain evidence="1">FP105234-sp</strain>
    </source>
</reference>
<evidence type="ECO:0000313" key="1">
    <source>
        <dbReference type="EMBL" id="KAI0052101.1"/>
    </source>
</evidence>
<proteinExistence type="predicted"/>
<evidence type="ECO:0000313" key="2">
    <source>
        <dbReference type="Proteomes" id="UP000814033"/>
    </source>
</evidence>
<dbReference type="Proteomes" id="UP000814033">
    <property type="component" value="Unassembled WGS sequence"/>
</dbReference>
<gene>
    <name evidence="1" type="ORF">FA95DRAFT_54530</name>
</gene>
<name>A0ACB8S7K6_9AGAM</name>
<comment type="caution">
    <text evidence="1">The sequence shown here is derived from an EMBL/GenBank/DDBJ whole genome shotgun (WGS) entry which is preliminary data.</text>
</comment>
<sequence length="798" mass="88169">MAVAHPDIEKEAVPAGFAGDEGYGDSSGKLWSVYLSIADKQDAALVETWRGDADGTLIFTGLFSATVAAFIIESYKNLSPDSNDTAVVLLGQILQQLASNGTAQPVLPPPNSTFHAPSSAVRVNVLWFLSLTLSLTCALAATLMQQWARRYQHLVQSRAAPHKRARLRAHLFDGVQRYRMSEVVETIPALLHVAVFLFFAGMVEFLFPINRTVAGVTLAFVSACASAYLLLTVLPHVRSNIPYRTPFSSVAIARALSLFSRMFSRRPPMHARAERLTAEEMEIDRKALSWTLAALEDDDDLESFLEGIPGFLQSNTVQHPGPTVESFLYTSDAMNPLILASRLILTCVNGSRGLKESARRRRALTCVTAVRHLTHFMHPKSNYFGLVLPTWDMLNLLKNDNDRTISSLAMSTAAMAAYHFMQRIKTGQIAFDRALSLALIDPPHEMIGRCDERDELICNGDIINLYSYVSGVVPLLLSEEISPADLQIVWDTIITIKRWVDFTPAATSPTIRTAFLGLWNDILGLARSKTEMNSKINTQRTGKVPNVVRVHSFESMRIAPAPLQSLVDGNVPVQDRWTRLTDLLRPVVGWLSLTEQKRDPDPLVALGAFVRSAHAAQHFLRRVEDGIIGYSAVKLASLVEPTAGLRDRFVQYKECPPDGYLVNIISLVSGVLPLLQSPTVAERSLDVLWDTLFQLRTGLDPAVASGGTQAAFVELWNLVHQLASVAEDEWQDDPAEANTHGQRRESPAMSGRSRWIVLIEYLRPIAEALPDVSEADLGSQSNEKVFEMVYIPVVGGQR</sequence>
<dbReference type="EMBL" id="MU275847">
    <property type="protein sequence ID" value="KAI0052101.1"/>
    <property type="molecule type" value="Genomic_DNA"/>
</dbReference>
<keyword evidence="2" id="KW-1185">Reference proteome</keyword>